<dbReference type="InterPro" id="IPR046348">
    <property type="entry name" value="SIS_dom_sf"/>
</dbReference>
<dbReference type="GO" id="GO:0003677">
    <property type="term" value="F:DNA binding"/>
    <property type="evidence" value="ECO:0007669"/>
    <property type="project" value="UniProtKB-KW"/>
</dbReference>
<protein>
    <submittedName>
        <fullName evidence="6">RpiR family transcriptional regulator</fullName>
    </submittedName>
</protein>
<organism evidence="6 7">
    <name type="scientific">Staphylococcus nepalensis</name>
    <dbReference type="NCBI Taxonomy" id="214473"/>
    <lineage>
        <taxon>Bacteria</taxon>
        <taxon>Bacillati</taxon>
        <taxon>Bacillota</taxon>
        <taxon>Bacilli</taxon>
        <taxon>Bacillales</taxon>
        <taxon>Staphylococcaceae</taxon>
        <taxon>Staphylococcus</taxon>
    </lineage>
</organism>
<dbReference type="PROSITE" id="PS51071">
    <property type="entry name" value="HTH_RPIR"/>
    <property type="match status" value="1"/>
</dbReference>
<dbReference type="CDD" id="cd05013">
    <property type="entry name" value="SIS_RpiR"/>
    <property type="match status" value="1"/>
</dbReference>
<evidence type="ECO:0000256" key="1">
    <source>
        <dbReference type="ARBA" id="ARBA00023015"/>
    </source>
</evidence>
<dbReference type="Gene3D" id="1.10.10.10">
    <property type="entry name" value="Winged helix-like DNA-binding domain superfamily/Winged helix DNA-binding domain"/>
    <property type="match status" value="1"/>
</dbReference>
<dbReference type="GO" id="GO:0003700">
    <property type="term" value="F:DNA-binding transcription factor activity"/>
    <property type="evidence" value="ECO:0007669"/>
    <property type="project" value="InterPro"/>
</dbReference>
<dbReference type="SUPFAM" id="SSF46689">
    <property type="entry name" value="Homeodomain-like"/>
    <property type="match status" value="1"/>
</dbReference>
<dbReference type="InterPro" id="IPR035472">
    <property type="entry name" value="RpiR-like_SIS"/>
</dbReference>
<evidence type="ECO:0000259" key="5">
    <source>
        <dbReference type="PROSITE" id="PS51464"/>
    </source>
</evidence>
<evidence type="ECO:0000256" key="2">
    <source>
        <dbReference type="ARBA" id="ARBA00023125"/>
    </source>
</evidence>
<reference evidence="6 7" key="1">
    <citation type="journal article" date="2016" name="Front. Microbiol.">
        <title>Comprehensive Phylogenetic Analysis of Bovine Non-aureus Staphylococci Species Based on Whole-Genome Sequencing.</title>
        <authorList>
            <person name="Naushad S."/>
            <person name="Barkema H.W."/>
            <person name="Luby C."/>
            <person name="Condas L.A."/>
            <person name="Nobrega D.B."/>
            <person name="Carson D.A."/>
            <person name="De Buck J."/>
        </authorList>
    </citation>
    <scope>NUCLEOTIDE SEQUENCE [LARGE SCALE GENOMIC DNA]</scope>
    <source>
        <strain evidence="6 7">SNUC 4337</strain>
    </source>
</reference>
<keyword evidence="3" id="KW-0804">Transcription</keyword>
<dbReference type="Pfam" id="PF01380">
    <property type="entry name" value="SIS"/>
    <property type="match status" value="1"/>
</dbReference>
<dbReference type="PANTHER" id="PTHR30514:SF10">
    <property type="entry name" value="MURR_RPIR FAMILY TRANSCRIPTIONAL REGULATOR"/>
    <property type="match status" value="1"/>
</dbReference>
<dbReference type="InterPro" id="IPR001347">
    <property type="entry name" value="SIS_dom"/>
</dbReference>
<dbReference type="InterPro" id="IPR036388">
    <property type="entry name" value="WH-like_DNA-bd_sf"/>
</dbReference>
<evidence type="ECO:0000259" key="4">
    <source>
        <dbReference type="PROSITE" id="PS51071"/>
    </source>
</evidence>
<dbReference type="PANTHER" id="PTHR30514">
    <property type="entry name" value="GLUCOKINASE"/>
    <property type="match status" value="1"/>
</dbReference>
<keyword evidence="2" id="KW-0238">DNA-binding</keyword>
<dbReference type="EMBL" id="PZHR01000048">
    <property type="protein sequence ID" value="PTK58462.1"/>
    <property type="molecule type" value="Genomic_DNA"/>
</dbReference>
<dbReference type="AlphaFoldDB" id="A0A2T4S9F7"/>
<dbReference type="Proteomes" id="UP000240400">
    <property type="component" value="Unassembled WGS sequence"/>
</dbReference>
<name>A0A2T4S9F7_9STAP</name>
<dbReference type="Gene3D" id="3.40.50.10490">
    <property type="entry name" value="Glucose-6-phosphate isomerase like protein, domain 1"/>
    <property type="match status" value="1"/>
</dbReference>
<sequence>MVIRNTLILLESSLTNLNPSEYRVAQYVIDHPHETINSSIQHLANLTNVSEATIVRLSKKIKCKGFQDLKMKIAMELNNANERGPDYDELNMNYSKESVINSISQSNIKSIKNTAQILSPEELEQAILILNKARKICVFGIGASSIIAEDLKQKLTRIDKWCEVGKSYDEQATLSANLTNEDVVIAISNTGQTEDMIQSLSLARDKGSQIISITKYSKNYIADLANINLFFSSVEKPVRSAAMSSRIATLNVIDILFISLASRNYERYTKLLENTRQAVKVKKRKY</sequence>
<feature type="domain" description="SIS" evidence="5">
    <location>
        <begin position="126"/>
        <end position="266"/>
    </location>
</feature>
<evidence type="ECO:0000313" key="7">
    <source>
        <dbReference type="Proteomes" id="UP000240400"/>
    </source>
</evidence>
<accession>A0A2T4S9F7</accession>
<proteinExistence type="predicted"/>
<keyword evidence="1" id="KW-0805">Transcription regulation</keyword>
<evidence type="ECO:0000256" key="3">
    <source>
        <dbReference type="ARBA" id="ARBA00023163"/>
    </source>
</evidence>
<comment type="caution">
    <text evidence="6">The sequence shown here is derived from an EMBL/GenBank/DDBJ whole genome shotgun (WGS) entry which is preliminary data.</text>
</comment>
<feature type="domain" description="HTH rpiR-type" evidence="4">
    <location>
        <begin position="4"/>
        <end position="80"/>
    </location>
</feature>
<evidence type="ECO:0000313" key="6">
    <source>
        <dbReference type="EMBL" id="PTK58462.1"/>
    </source>
</evidence>
<dbReference type="PROSITE" id="PS51464">
    <property type="entry name" value="SIS"/>
    <property type="match status" value="1"/>
</dbReference>
<gene>
    <name evidence="6" type="ORF">BUZ61_09285</name>
</gene>
<dbReference type="OrthoDB" id="370421at2"/>
<dbReference type="GO" id="GO:0097367">
    <property type="term" value="F:carbohydrate derivative binding"/>
    <property type="evidence" value="ECO:0007669"/>
    <property type="project" value="InterPro"/>
</dbReference>
<dbReference type="InterPro" id="IPR047640">
    <property type="entry name" value="RpiR-like"/>
</dbReference>
<dbReference type="InterPro" id="IPR009057">
    <property type="entry name" value="Homeodomain-like_sf"/>
</dbReference>
<dbReference type="SUPFAM" id="SSF53697">
    <property type="entry name" value="SIS domain"/>
    <property type="match status" value="1"/>
</dbReference>
<dbReference type="InterPro" id="IPR000281">
    <property type="entry name" value="HTH_RpiR"/>
</dbReference>
<dbReference type="GO" id="GO:1901135">
    <property type="term" value="P:carbohydrate derivative metabolic process"/>
    <property type="evidence" value="ECO:0007669"/>
    <property type="project" value="InterPro"/>
</dbReference>
<dbReference type="Pfam" id="PF01418">
    <property type="entry name" value="HTH_6"/>
    <property type="match status" value="1"/>
</dbReference>